<evidence type="ECO:0000256" key="1">
    <source>
        <dbReference type="ARBA" id="ARBA00010617"/>
    </source>
</evidence>
<keyword evidence="8" id="KW-1185">Reference proteome</keyword>
<sequence>MPTRSYYILASTHLFINACQLQRDPRIWEEQCKVQPETFLTRHKDIDVRGQHFELLSRGGGGMCSGVSFCPPSFDFATPSNKPLVMGEGLRLTVKKSAPLEVLVALLLSAAFDS</sequence>
<dbReference type="EMBL" id="KK785509">
    <property type="protein sequence ID" value="KDO42180.1"/>
    <property type="molecule type" value="Genomic_DNA"/>
</dbReference>
<keyword evidence="6" id="KW-0503">Monooxygenase</keyword>
<dbReference type="GO" id="GO:0020037">
    <property type="term" value="F:heme binding"/>
    <property type="evidence" value="ECO:0007669"/>
    <property type="project" value="InterPro"/>
</dbReference>
<dbReference type="InterPro" id="IPR050651">
    <property type="entry name" value="Plant_Cytochrome_P450_Monoox"/>
</dbReference>
<dbReference type="GO" id="GO:0004497">
    <property type="term" value="F:monooxygenase activity"/>
    <property type="evidence" value="ECO:0007669"/>
    <property type="project" value="UniProtKB-KW"/>
</dbReference>
<evidence type="ECO:0000256" key="6">
    <source>
        <dbReference type="ARBA" id="ARBA00023033"/>
    </source>
</evidence>
<dbReference type="InterPro" id="IPR036396">
    <property type="entry name" value="Cyt_P450_sf"/>
</dbReference>
<dbReference type="GO" id="GO:0016705">
    <property type="term" value="F:oxidoreductase activity, acting on paired donors, with incorporation or reduction of molecular oxygen"/>
    <property type="evidence" value="ECO:0007669"/>
    <property type="project" value="InterPro"/>
</dbReference>
<evidence type="ECO:0000256" key="3">
    <source>
        <dbReference type="ARBA" id="ARBA00022723"/>
    </source>
</evidence>
<gene>
    <name evidence="7" type="ORF">CISIN_1g047019mg</name>
</gene>
<evidence type="ECO:0000256" key="4">
    <source>
        <dbReference type="ARBA" id="ARBA00023002"/>
    </source>
</evidence>
<dbReference type="AlphaFoldDB" id="A0A067DKX4"/>
<organism evidence="7 8">
    <name type="scientific">Citrus sinensis</name>
    <name type="common">Sweet orange</name>
    <name type="synonym">Citrus aurantium var. sinensis</name>
    <dbReference type="NCBI Taxonomy" id="2711"/>
    <lineage>
        <taxon>Eukaryota</taxon>
        <taxon>Viridiplantae</taxon>
        <taxon>Streptophyta</taxon>
        <taxon>Embryophyta</taxon>
        <taxon>Tracheophyta</taxon>
        <taxon>Spermatophyta</taxon>
        <taxon>Magnoliopsida</taxon>
        <taxon>eudicotyledons</taxon>
        <taxon>Gunneridae</taxon>
        <taxon>Pentapetalae</taxon>
        <taxon>rosids</taxon>
        <taxon>malvids</taxon>
        <taxon>Sapindales</taxon>
        <taxon>Rutaceae</taxon>
        <taxon>Aurantioideae</taxon>
        <taxon>Citrus</taxon>
    </lineage>
</organism>
<dbReference type="SMR" id="A0A067DKX4"/>
<reference evidence="7 8" key="1">
    <citation type="submission" date="2014-04" db="EMBL/GenBank/DDBJ databases">
        <authorList>
            <consortium name="International Citrus Genome Consortium"/>
            <person name="Gmitter F."/>
            <person name="Chen C."/>
            <person name="Farmerie W."/>
            <person name="Harkins T."/>
            <person name="Desany B."/>
            <person name="Mohiuddin M."/>
            <person name="Kodira C."/>
            <person name="Borodovsky M."/>
            <person name="Lomsadze A."/>
            <person name="Burns P."/>
            <person name="Jenkins J."/>
            <person name="Prochnik S."/>
            <person name="Shu S."/>
            <person name="Chapman J."/>
            <person name="Pitluck S."/>
            <person name="Schmutz J."/>
            <person name="Rokhsar D."/>
        </authorList>
    </citation>
    <scope>NUCLEOTIDE SEQUENCE</scope>
</reference>
<proteinExistence type="inferred from homology"/>
<keyword evidence="4" id="KW-0560">Oxidoreductase</keyword>
<comment type="similarity">
    <text evidence="1">Belongs to the cytochrome P450 family.</text>
</comment>
<dbReference type="Proteomes" id="UP000027120">
    <property type="component" value="Unassembled WGS sequence"/>
</dbReference>
<dbReference type="PANTHER" id="PTHR47947">
    <property type="entry name" value="CYTOCHROME P450 82C3-RELATED"/>
    <property type="match status" value="1"/>
</dbReference>
<evidence type="ECO:0000256" key="2">
    <source>
        <dbReference type="ARBA" id="ARBA00022617"/>
    </source>
</evidence>
<keyword evidence="2" id="KW-0349">Heme</keyword>
<keyword evidence="5" id="KW-0408">Iron</keyword>
<name>A0A067DKX4_CITSI</name>
<dbReference type="STRING" id="2711.A0A067DKX4"/>
<accession>A0A067DKX4</accession>
<evidence type="ECO:0000256" key="5">
    <source>
        <dbReference type="ARBA" id="ARBA00023004"/>
    </source>
</evidence>
<dbReference type="PANTHER" id="PTHR47947:SF19">
    <property type="entry name" value="CYTOCHROME P450 82C3-RELATED"/>
    <property type="match status" value="1"/>
</dbReference>
<dbReference type="GO" id="GO:0005506">
    <property type="term" value="F:iron ion binding"/>
    <property type="evidence" value="ECO:0007669"/>
    <property type="project" value="InterPro"/>
</dbReference>
<keyword evidence="3" id="KW-0479">Metal-binding</keyword>
<evidence type="ECO:0000313" key="7">
    <source>
        <dbReference type="EMBL" id="KDO42180.1"/>
    </source>
</evidence>
<dbReference type="SUPFAM" id="SSF48264">
    <property type="entry name" value="Cytochrome P450"/>
    <property type="match status" value="1"/>
</dbReference>
<protein>
    <submittedName>
        <fullName evidence="7">Uncharacterized protein</fullName>
    </submittedName>
</protein>
<dbReference type="Gene3D" id="1.10.630.10">
    <property type="entry name" value="Cytochrome P450"/>
    <property type="match status" value="1"/>
</dbReference>
<evidence type="ECO:0000313" key="8">
    <source>
        <dbReference type="Proteomes" id="UP000027120"/>
    </source>
</evidence>